<sequence>MVRAIPQLPSFTLTPYETTEQRRWMMSRIRSKNTAPEMKVRRLVHSLGYRYRLHRKDLPGRPDLVFGPRRKIIDVRGCYWHAHLRYDPTCREARSAAKSNTGYWGPKMDRNVARDAENLSKLQELGWQVLVIWECELRDMKDVEHRITDFLRA</sequence>
<keyword evidence="5 6" id="KW-0234">DNA repair</keyword>
<comment type="similarity">
    <text evidence="6">Belongs to the vsr family.</text>
</comment>
<dbReference type="CDD" id="cd00221">
    <property type="entry name" value="Vsr"/>
    <property type="match status" value="1"/>
</dbReference>
<dbReference type="InterPro" id="IPR011335">
    <property type="entry name" value="Restrct_endonuc-II-like"/>
</dbReference>
<accession>A0ABS7LE04</accession>
<dbReference type="EC" id="3.1.-.-" evidence="6"/>
<dbReference type="SUPFAM" id="SSF52980">
    <property type="entry name" value="Restriction endonuclease-like"/>
    <property type="match status" value="1"/>
</dbReference>
<evidence type="ECO:0000313" key="8">
    <source>
        <dbReference type="Proteomes" id="UP000720124"/>
    </source>
</evidence>
<keyword evidence="4 6" id="KW-0378">Hydrolase</keyword>
<name>A0ABS7LE04_9HYPH</name>
<keyword evidence="3 6" id="KW-0227">DNA damage</keyword>
<dbReference type="InterPro" id="IPR004603">
    <property type="entry name" value="DNA_mismatch_endonuc_vsr"/>
</dbReference>
<keyword evidence="1 6" id="KW-0540">Nuclease</keyword>
<evidence type="ECO:0000256" key="5">
    <source>
        <dbReference type="ARBA" id="ARBA00023204"/>
    </source>
</evidence>
<dbReference type="Gene3D" id="3.40.960.10">
    <property type="entry name" value="VSR Endonuclease"/>
    <property type="match status" value="1"/>
</dbReference>
<evidence type="ECO:0000256" key="1">
    <source>
        <dbReference type="ARBA" id="ARBA00022722"/>
    </source>
</evidence>
<dbReference type="EMBL" id="JABTXI010000002">
    <property type="protein sequence ID" value="MBY3589483.1"/>
    <property type="molecule type" value="Genomic_DNA"/>
</dbReference>
<evidence type="ECO:0000256" key="6">
    <source>
        <dbReference type="PIRNR" id="PIRNR018267"/>
    </source>
</evidence>
<keyword evidence="8" id="KW-1185">Reference proteome</keyword>
<evidence type="ECO:0000256" key="4">
    <source>
        <dbReference type="ARBA" id="ARBA00022801"/>
    </source>
</evidence>
<evidence type="ECO:0000256" key="2">
    <source>
        <dbReference type="ARBA" id="ARBA00022759"/>
    </source>
</evidence>
<dbReference type="NCBIfam" id="TIGR00632">
    <property type="entry name" value="vsr"/>
    <property type="match status" value="1"/>
</dbReference>
<gene>
    <name evidence="7" type="primary">vsr</name>
    <name evidence="7" type="ORF">HJA87_06240</name>
</gene>
<dbReference type="PIRSF" id="PIRSF018267">
    <property type="entry name" value="VSR_endonuc"/>
    <property type="match status" value="1"/>
</dbReference>
<dbReference type="GO" id="GO:0004519">
    <property type="term" value="F:endonuclease activity"/>
    <property type="evidence" value="ECO:0007669"/>
    <property type="project" value="UniProtKB-KW"/>
</dbReference>
<evidence type="ECO:0000313" key="7">
    <source>
        <dbReference type="EMBL" id="MBY3589483.1"/>
    </source>
</evidence>
<keyword evidence="2 6" id="KW-0255">Endonuclease</keyword>
<dbReference type="Pfam" id="PF03852">
    <property type="entry name" value="Vsr"/>
    <property type="match status" value="1"/>
</dbReference>
<evidence type="ECO:0000256" key="3">
    <source>
        <dbReference type="ARBA" id="ARBA00022763"/>
    </source>
</evidence>
<reference evidence="7 8" key="1">
    <citation type="submission" date="2020-06" db="EMBL/GenBank/DDBJ databases">
        <title>Global-level population genomics: horizontal gene transfer, symbiosis and evolution in Rhizobia.</title>
        <authorList>
            <person name="Gai Y."/>
        </authorList>
    </citation>
    <scope>NUCLEOTIDE SEQUENCE [LARGE SCALE GENOMIC DNA]</scope>
    <source>
        <strain evidence="7 8">PLR6_1b</strain>
    </source>
</reference>
<organism evidence="7 8">
    <name type="scientific">Rhizobium bangladeshense</name>
    <dbReference type="NCBI Taxonomy" id="1138189"/>
    <lineage>
        <taxon>Bacteria</taxon>
        <taxon>Pseudomonadati</taxon>
        <taxon>Pseudomonadota</taxon>
        <taxon>Alphaproteobacteria</taxon>
        <taxon>Hyphomicrobiales</taxon>
        <taxon>Rhizobiaceae</taxon>
        <taxon>Rhizobium/Agrobacterium group</taxon>
        <taxon>Rhizobium</taxon>
    </lineage>
</organism>
<protein>
    <recommendedName>
        <fullName evidence="6">Very short patch repair endonuclease</fullName>
        <ecNumber evidence="6">3.1.-.-</ecNumber>
    </recommendedName>
</protein>
<comment type="caution">
    <text evidence="7">The sequence shown here is derived from an EMBL/GenBank/DDBJ whole genome shotgun (WGS) entry which is preliminary data.</text>
</comment>
<comment type="function">
    <text evidence="6">May nick specific sequences that contain T:G mispairs resulting from m5C-deamination.</text>
</comment>
<proteinExistence type="inferred from homology"/>
<dbReference type="Proteomes" id="UP000720124">
    <property type="component" value="Unassembled WGS sequence"/>
</dbReference>